<dbReference type="InterPro" id="IPR050519">
    <property type="entry name" value="Glycosyltransf_28_UgtP"/>
</dbReference>
<evidence type="ECO:0000256" key="4">
    <source>
        <dbReference type="ARBA" id="ARBA00022679"/>
    </source>
</evidence>
<comment type="subcellular location">
    <subcellularLocation>
        <location evidence="1">Membrane</location>
    </subcellularLocation>
</comment>
<evidence type="ECO:0000313" key="8">
    <source>
        <dbReference type="EMBL" id="MBA8929748.1"/>
    </source>
</evidence>
<dbReference type="Pfam" id="PF06925">
    <property type="entry name" value="MGDG_synth"/>
    <property type="match status" value="1"/>
</dbReference>
<comment type="similarity">
    <text evidence="2">Belongs to the glycosyltransferase 28 family.</text>
</comment>
<dbReference type="EMBL" id="JACJID010000005">
    <property type="protein sequence ID" value="MBA8929748.1"/>
    <property type="molecule type" value="Genomic_DNA"/>
</dbReference>
<sequence length="581" mass="61471">MRRVAIVSASVGAGHDGAAGELARRLRGQGYQVDVHDFLDLLPGRVGRRMSAAYLRQLQVAPRSWEILLKLLEWCRPLAVFVSLLSGLACRKMLRALGPDLDLVVSTYPLASQSLARLKRTGRLAAPVVTYLCDMSVHRMWVAKDVDLHLALHEVSERQARRLGARRITVTGPAVAPNFRPSLGEVERKVARKQLGLPAEGRLALVFGGSWGVGDIEQTARDIADTGVATPVVLCGTNKALRDKLAATGVGCALGWVEDMAVAMRACDVVVQNAGGLSSMEALATGLPVITYRCLVGHGRTNAAALEQAGLVPWVRRTEDLGRTLRAVLDDGVAARHAATEAFTAGTDPSLVLAGLVPEQTPVPTGRGHRRRRRVGVAAACLVGVAWLGTVGVSMAVASGFQSIGPASRHSGEVFFLVAVDQDRPMPATEIDQLARLHAGAVVSAHVVDRQPETVRALARAGVVIVNAAGGAPYTTGLFTGRTAIGQTAGAITATTGRAPRLLLSSGDVDAIDVGIVAAHRERIVVPTNTIPCTNSPRRPVRGVVLIEQTAGCDLASALDELSRLADYRAVRPAWIEELTT</sequence>
<dbReference type="Proteomes" id="UP000517916">
    <property type="component" value="Unassembled WGS sequence"/>
</dbReference>
<accession>A0ABR6BS98</accession>
<dbReference type="PANTHER" id="PTHR43025:SF3">
    <property type="entry name" value="MONOGALACTOSYLDIACYLGLYCEROL SYNTHASE 1, CHLOROPLASTIC"/>
    <property type="match status" value="1"/>
</dbReference>
<feature type="transmembrane region" description="Helical" evidence="5">
    <location>
        <begin position="377"/>
        <end position="401"/>
    </location>
</feature>
<evidence type="ECO:0000259" key="7">
    <source>
        <dbReference type="Pfam" id="PF06925"/>
    </source>
</evidence>
<evidence type="ECO:0000256" key="2">
    <source>
        <dbReference type="ARBA" id="ARBA00006962"/>
    </source>
</evidence>
<keyword evidence="3" id="KW-0328">Glycosyltransferase</keyword>
<proteinExistence type="inferred from homology"/>
<evidence type="ECO:0000256" key="5">
    <source>
        <dbReference type="SAM" id="Phobius"/>
    </source>
</evidence>
<dbReference type="SUPFAM" id="SSF53756">
    <property type="entry name" value="UDP-Glycosyltransferase/glycogen phosphorylase"/>
    <property type="match status" value="1"/>
</dbReference>
<reference evidence="8 9" key="1">
    <citation type="submission" date="2020-08" db="EMBL/GenBank/DDBJ databases">
        <title>Genomic Encyclopedia of Archaeal and Bacterial Type Strains, Phase II (KMG-II): from individual species to whole genera.</title>
        <authorList>
            <person name="Goeker M."/>
        </authorList>
    </citation>
    <scope>NUCLEOTIDE SEQUENCE [LARGE SCALE GENOMIC DNA]</scope>
    <source>
        <strain evidence="8 9">DSM 43850</strain>
    </source>
</reference>
<evidence type="ECO:0000256" key="1">
    <source>
        <dbReference type="ARBA" id="ARBA00004370"/>
    </source>
</evidence>
<keyword evidence="5" id="KW-0472">Membrane</keyword>
<feature type="domain" description="Diacylglycerol glucosyltransferase N-terminal" evidence="7">
    <location>
        <begin position="19"/>
        <end position="173"/>
    </location>
</feature>
<dbReference type="InterPro" id="IPR007235">
    <property type="entry name" value="Glyco_trans_28_C"/>
</dbReference>
<organism evidence="8 9">
    <name type="scientific">Kutzneria viridogrisea</name>
    <dbReference type="NCBI Taxonomy" id="47990"/>
    <lineage>
        <taxon>Bacteria</taxon>
        <taxon>Bacillati</taxon>
        <taxon>Actinomycetota</taxon>
        <taxon>Actinomycetes</taxon>
        <taxon>Pseudonocardiales</taxon>
        <taxon>Pseudonocardiaceae</taxon>
        <taxon>Kutzneria</taxon>
    </lineage>
</organism>
<keyword evidence="5" id="KW-0812">Transmembrane</keyword>
<dbReference type="Gene3D" id="3.40.50.2000">
    <property type="entry name" value="Glycogen Phosphorylase B"/>
    <property type="match status" value="1"/>
</dbReference>
<protein>
    <submittedName>
        <fullName evidence="8">UDP-N-acetylglucosamine:LPS N-acetylglucosamine transferase</fullName>
    </submittedName>
</protein>
<gene>
    <name evidence="8" type="ORF">BC739_006966</name>
</gene>
<keyword evidence="4 8" id="KW-0808">Transferase</keyword>
<dbReference type="InterPro" id="IPR009695">
    <property type="entry name" value="Diacylglyc_glucosyltr_N"/>
</dbReference>
<evidence type="ECO:0000313" key="9">
    <source>
        <dbReference type="Proteomes" id="UP000517916"/>
    </source>
</evidence>
<comment type="caution">
    <text evidence="8">The sequence shown here is derived from an EMBL/GenBank/DDBJ whole genome shotgun (WGS) entry which is preliminary data.</text>
</comment>
<evidence type="ECO:0000256" key="3">
    <source>
        <dbReference type="ARBA" id="ARBA00022676"/>
    </source>
</evidence>
<dbReference type="PANTHER" id="PTHR43025">
    <property type="entry name" value="MONOGALACTOSYLDIACYLGLYCEROL SYNTHASE"/>
    <property type="match status" value="1"/>
</dbReference>
<feature type="domain" description="Glycosyl transferase family 28 C-terminal" evidence="6">
    <location>
        <begin position="205"/>
        <end position="339"/>
    </location>
</feature>
<name>A0ABR6BS98_9PSEU</name>
<keyword evidence="9" id="KW-1185">Reference proteome</keyword>
<dbReference type="GO" id="GO:0016740">
    <property type="term" value="F:transferase activity"/>
    <property type="evidence" value="ECO:0007669"/>
    <property type="project" value="UniProtKB-KW"/>
</dbReference>
<evidence type="ECO:0000259" key="6">
    <source>
        <dbReference type="Pfam" id="PF04101"/>
    </source>
</evidence>
<keyword evidence="5" id="KW-1133">Transmembrane helix</keyword>
<dbReference type="RefSeq" id="WP_025361620.1">
    <property type="nucleotide sequence ID" value="NZ_BAAABQ010000089.1"/>
</dbReference>
<dbReference type="Pfam" id="PF04101">
    <property type="entry name" value="Glyco_tran_28_C"/>
    <property type="match status" value="1"/>
</dbReference>